<feature type="coiled-coil region" evidence="1">
    <location>
        <begin position="19"/>
        <end position="53"/>
    </location>
</feature>
<dbReference type="EMBL" id="JADILY010000103">
    <property type="protein sequence ID" value="MBO8481890.1"/>
    <property type="molecule type" value="Genomic_DNA"/>
</dbReference>
<evidence type="ECO:0000313" key="4">
    <source>
        <dbReference type="EMBL" id="MBO8481890.1"/>
    </source>
</evidence>
<dbReference type="AlphaFoldDB" id="A0A9D9J0C1"/>
<name>A0A9D9J0C1_9BACT</name>
<dbReference type="Pfam" id="PF16819">
    <property type="entry name" value="DUF5074"/>
    <property type="match status" value="1"/>
</dbReference>
<dbReference type="InterPro" id="IPR032149">
    <property type="entry name" value="DUF4988"/>
</dbReference>
<comment type="caution">
    <text evidence="4">The sequence shown here is derived from an EMBL/GenBank/DDBJ whole genome shotgun (WGS) entry which is preliminary data.</text>
</comment>
<dbReference type="Pfam" id="PF16378">
    <property type="entry name" value="DUF4988"/>
    <property type="match status" value="1"/>
</dbReference>
<evidence type="ECO:0000256" key="2">
    <source>
        <dbReference type="SAM" id="SignalP"/>
    </source>
</evidence>
<evidence type="ECO:0000256" key="1">
    <source>
        <dbReference type="SAM" id="Coils"/>
    </source>
</evidence>
<feature type="domain" description="DUF4988" evidence="3">
    <location>
        <begin position="25"/>
        <end position="218"/>
    </location>
</feature>
<protein>
    <submittedName>
        <fullName evidence="4">DUF5074 domain-containing protein</fullName>
    </submittedName>
</protein>
<dbReference type="InterPro" id="IPR015943">
    <property type="entry name" value="WD40/YVTN_repeat-like_dom_sf"/>
</dbReference>
<reference evidence="4" key="1">
    <citation type="submission" date="2020-10" db="EMBL/GenBank/DDBJ databases">
        <authorList>
            <person name="Gilroy R."/>
        </authorList>
    </citation>
    <scope>NUCLEOTIDE SEQUENCE</scope>
    <source>
        <strain evidence="4">B3-2255</strain>
    </source>
</reference>
<accession>A0A9D9J0C1</accession>
<dbReference type="InterPro" id="IPR031815">
    <property type="entry name" value="DUF5074"/>
</dbReference>
<feature type="chain" id="PRO_5039527747" evidence="2">
    <location>
        <begin position="17"/>
        <end position="699"/>
    </location>
</feature>
<dbReference type="Gene3D" id="2.130.10.10">
    <property type="entry name" value="YVTN repeat-like/Quinoprotein amine dehydrogenase"/>
    <property type="match status" value="1"/>
</dbReference>
<keyword evidence="2" id="KW-0732">Signal</keyword>
<reference evidence="4" key="2">
    <citation type="journal article" date="2021" name="PeerJ">
        <title>Extensive microbial diversity within the chicken gut microbiome revealed by metagenomics and culture.</title>
        <authorList>
            <person name="Gilroy R."/>
            <person name="Ravi A."/>
            <person name="Getino M."/>
            <person name="Pursley I."/>
            <person name="Horton D.L."/>
            <person name="Alikhan N.F."/>
            <person name="Baker D."/>
            <person name="Gharbi K."/>
            <person name="Hall N."/>
            <person name="Watson M."/>
            <person name="Adriaenssens E.M."/>
            <person name="Foster-Nyarko E."/>
            <person name="Jarju S."/>
            <person name="Secka A."/>
            <person name="Antonio M."/>
            <person name="Oren A."/>
            <person name="Chaudhuri R.R."/>
            <person name="La Ragione R."/>
            <person name="Hildebrand F."/>
            <person name="Pallen M.J."/>
        </authorList>
    </citation>
    <scope>NUCLEOTIDE SEQUENCE</scope>
    <source>
        <strain evidence="4">B3-2255</strain>
    </source>
</reference>
<evidence type="ECO:0000259" key="3">
    <source>
        <dbReference type="Pfam" id="PF16378"/>
    </source>
</evidence>
<feature type="signal peptide" evidence="2">
    <location>
        <begin position="1"/>
        <end position="16"/>
    </location>
</feature>
<dbReference type="PROSITE" id="PS51257">
    <property type="entry name" value="PROKAR_LIPOPROTEIN"/>
    <property type="match status" value="1"/>
</dbReference>
<proteinExistence type="predicted"/>
<gene>
    <name evidence="4" type="ORF">IAC87_05025</name>
</gene>
<dbReference type="Proteomes" id="UP000823772">
    <property type="component" value="Unassembled WGS sequence"/>
</dbReference>
<sequence>MRILRFLTAFAVLAFAVSCTKWDSELDALKDRVETLEKQVDALNSSISELQQVVAALESGDYITSIEELEDGSGYVITFAKHGTMTVRNGQDGKDGKDAPVIGIKQDMDGIYYWTITVDGKEEFLLTDDGEKVPVSGKDGNDGQDGKDGVSPALGIDEEGYWTVDMLDGNGPRRILDANGEPVKAQGDSGDSMFAEIDNSADDYVTFVLANGETITVPKRITELKFNDAASEVSFNSRQTKKLKLTVKGISRAEVLSIPDGWTAVLDLESYSKTLSVTAPDVLSPEKFQSSGMVSLVGIDENGNTTVAAQLVSVLPDFTDEQGTFVVIEGNMTTENGTLVYIDRNNNYYENIYENANGGEEIGNVVQDMYIYDGKIYLLTQNGSRMDGAGRFVVCDLKTMKKEYALELEFYQESTTGNSVLCWPQHLVVTDENTAYIQYSTSDYELYSGIRKMNLQTRTIEDADVPGTGGAFTVDGAVKARLVYSRGKVIAGKGNSVVIIDAVSGNVIKTVPMDSDCVGEEQRQVKNVVKGADGNIYVLISARFTGISYSPSWNGNPKVACMDHDGNILWEDDLEGGFQFPVATYSPAVQLCASFNEPELFFITTDFFTADQAGSYNYETMEMNPTVISGMNDGIYGYMGIHPFTEQLFVGTAPQYLSTDIYIYDSTAPGAGYVKYSSKKASPAGVDFAYRFSDEWINR</sequence>
<dbReference type="SUPFAM" id="SSF63829">
    <property type="entry name" value="Calcium-dependent phosphotriesterase"/>
    <property type="match status" value="1"/>
</dbReference>
<evidence type="ECO:0000313" key="5">
    <source>
        <dbReference type="Proteomes" id="UP000823772"/>
    </source>
</evidence>
<keyword evidence="1" id="KW-0175">Coiled coil</keyword>
<organism evidence="4 5">
    <name type="scientific">Candidatus Merdivivens faecigallinarum</name>
    <dbReference type="NCBI Taxonomy" id="2840871"/>
    <lineage>
        <taxon>Bacteria</taxon>
        <taxon>Pseudomonadati</taxon>
        <taxon>Bacteroidota</taxon>
        <taxon>Bacteroidia</taxon>
        <taxon>Bacteroidales</taxon>
        <taxon>Muribaculaceae</taxon>
        <taxon>Muribaculaceae incertae sedis</taxon>
        <taxon>Candidatus Merdivivens</taxon>
    </lineage>
</organism>